<evidence type="ECO:0000259" key="12">
    <source>
        <dbReference type="PROSITE" id="PS50939"/>
    </source>
</evidence>
<feature type="transmembrane region" description="Helical" evidence="11">
    <location>
        <begin position="101"/>
        <end position="125"/>
    </location>
</feature>
<evidence type="ECO:0000256" key="1">
    <source>
        <dbReference type="ARBA" id="ARBA00001970"/>
    </source>
</evidence>
<keyword evidence="7" id="KW-0249">Electron transport</keyword>
<dbReference type="Gene3D" id="1.20.120.1770">
    <property type="match status" value="2"/>
</dbReference>
<dbReference type="GO" id="GO:0046872">
    <property type="term" value="F:metal ion binding"/>
    <property type="evidence" value="ECO:0007669"/>
    <property type="project" value="UniProtKB-KW"/>
</dbReference>
<dbReference type="PANTHER" id="PTHR10106:SF0">
    <property type="entry name" value="LD36721P"/>
    <property type="match status" value="1"/>
</dbReference>
<keyword evidence="5 11" id="KW-0812">Transmembrane</keyword>
<keyword evidence="3" id="KW-0813">Transport</keyword>
<proteinExistence type="predicted"/>
<organism evidence="13 14">
    <name type="scientific">Trichinella nativa</name>
    <dbReference type="NCBI Taxonomy" id="6335"/>
    <lineage>
        <taxon>Eukaryota</taxon>
        <taxon>Metazoa</taxon>
        <taxon>Ecdysozoa</taxon>
        <taxon>Nematoda</taxon>
        <taxon>Enoplea</taxon>
        <taxon>Dorylaimia</taxon>
        <taxon>Trichinellida</taxon>
        <taxon>Trichinellidae</taxon>
        <taxon>Trichinella</taxon>
    </lineage>
</organism>
<comment type="caution">
    <text evidence="13">The sequence shown here is derived from an EMBL/GenBank/DDBJ whole genome shotgun (WGS) entry which is preliminary data.</text>
</comment>
<dbReference type="SMART" id="SM00665">
    <property type="entry name" value="B561"/>
    <property type="match status" value="1"/>
</dbReference>
<name>A0A1Y3ER89_9BILA</name>
<feature type="transmembrane region" description="Helical" evidence="11">
    <location>
        <begin position="137"/>
        <end position="158"/>
    </location>
</feature>
<feature type="domain" description="Cytochrome b561" evidence="12">
    <location>
        <begin position="25"/>
        <end position="179"/>
    </location>
</feature>
<dbReference type="GO" id="GO:0016491">
    <property type="term" value="F:oxidoreductase activity"/>
    <property type="evidence" value="ECO:0007669"/>
    <property type="project" value="InterPro"/>
</dbReference>
<keyword evidence="6" id="KW-0479">Metal-binding</keyword>
<dbReference type="PROSITE" id="PS50939">
    <property type="entry name" value="CYTOCHROME_B561"/>
    <property type="match status" value="1"/>
</dbReference>
<evidence type="ECO:0000256" key="4">
    <source>
        <dbReference type="ARBA" id="ARBA00022617"/>
    </source>
</evidence>
<reference evidence="13 14" key="1">
    <citation type="submission" date="2015-04" db="EMBL/GenBank/DDBJ databases">
        <title>Draft genome of the roundworm Trichinella nativa.</title>
        <authorList>
            <person name="Mitreva M."/>
        </authorList>
    </citation>
    <scope>NUCLEOTIDE SEQUENCE [LARGE SCALE GENOMIC DNA]</scope>
    <source>
        <strain evidence="13 14">ISS45</strain>
    </source>
</reference>
<evidence type="ECO:0000256" key="10">
    <source>
        <dbReference type="ARBA" id="ARBA00023136"/>
    </source>
</evidence>
<dbReference type="InterPro" id="IPR006593">
    <property type="entry name" value="Cyt_b561/ferric_Rdtase_TM"/>
</dbReference>
<gene>
    <name evidence="13" type="ORF">D917_01616</name>
</gene>
<dbReference type="AlphaFoldDB" id="A0A1Y3ER89"/>
<comment type="cofactor">
    <cofactor evidence="1">
        <name>heme b</name>
        <dbReference type="ChEBI" id="CHEBI:60344"/>
    </cofactor>
</comment>
<keyword evidence="4" id="KW-0349">Heme</keyword>
<evidence type="ECO:0000256" key="8">
    <source>
        <dbReference type="ARBA" id="ARBA00022989"/>
    </source>
</evidence>
<accession>A0A1Y3ER89</accession>
<comment type="subcellular location">
    <subcellularLocation>
        <location evidence="2">Membrane</location>
        <topology evidence="2">Multi-pass membrane protein</topology>
    </subcellularLocation>
</comment>
<dbReference type="Pfam" id="PF03188">
    <property type="entry name" value="Cytochrom_B561"/>
    <property type="match status" value="1"/>
</dbReference>
<evidence type="ECO:0000313" key="14">
    <source>
        <dbReference type="Proteomes" id="UP000243006"/>
    </source>
</evidence>
<evidence type="ECO:0000256" key="7">
    <source>
        <dbReference type="ARBA" id="ARBA00022982"/>
    </source>
</evidence>
<dbReference type="PANTHER" id="PTHR10106">
    <property type="entry name" value="CYTOCHROME B561-RELATED"/>
    <property type="match status" value="1"/>
</dbReference>
<evidence type="ECO:0000256" key="3">
    <source>
        <dbReference type="ARBA" id="ARBA00022448"/>
    </source>
</evidence>
<feature type="transmembrane region" description="Helical" evidence="11">
    <location>
        <begin position="60"/>
        <end position="80"/>
    </location>
</feature>
<protein>
    <submittedName>
        <fullName evidence="13">Cytochrome b561</fullName>
    </submittedName>
</protein>
<keyword evidence="9" id="KW-0408">Iron</keyword>
<evidence type="ECO:0000256" key="2">
    <source>
        <dbReference type="ARBA" id="ARBA00004141"/>
    </source>
</evidence>
<keyword evidence="10 11" id="KW-0472">Membrane</keyword>
<dbReference type="Proteomes" id="UP000243006">
    <property type="component" value="Unassembled WGS sequence"/>
</dbReference>
<sequence length="179" mass="20955">MLAVQNRRYSLEEVDARHFKKVCVVAHILAIIELLLIGFWMNNFCGGFQWNGPPEAMFTYHPLFMTFSLQFLLGEAIMIYRMLRYAVFNSHNYSLPATPNLYTLHSWLGMTVVLIFCMQFIYLFLIRCWSSFCPEGLLANFSGLVILFYALAVVYLVVCERFRRESLPQEEEAHDLLEQ</sequence>
<evidence type="ECO:0000256" key="5">
    <source>
        <dbReference type="ARBA" id="ARBA00022692"/>
    </source>
</evidence>
<keyword evidence="8 11" id="KW-1133">Transmembrane helix</keyword>
<evidence type="ECO:0000256" key="9">
    <source>
        <dbReference type="ARBA" id="ARBA00023004"/>
    </source>
</evidence>
<evidence type="ECO:0000256" key="6">
    <source>
        <dbReference type="ARBA" id="ARBA00022723"/>
    </source>
</evidence>
<evidence type="ECO:0000256" key="11">
    <source>
        <dbReference type="SAM" id="Phobius"/>
    </source>
</evidence>
<feature type="transmembrane region" description="Helical" evidence="11">
    <location>
        <begin position="21"/>
        <end position="40"/>
    </location>
</feature>
<dbReference type="GO" id="GO:0016020">
    <property type="term" value="C:membrane"/>
    <property type="evidence" value="ECO:0007669"/>
    <property type="project" value="UniProtKB-SubCell"/>
</dbReference>
<evidence type="ECO:0000313" key="13">
    <source>
        <dbReference type="EMBL" id="OUC46406.1"/>
    </source>
</evidence>
<dbReference type="EMBL" id="LVZM01006840">
    <property type="protein sequence ID" value="OUC46406.1"/>
    <property type="molecule type" value="Genomic_DNA"/>
</dbReference>
<dbReference type="InterPro" id="IPR043205">
    <property type="entry name" value="CYB561/CYBRD1-like"/>
</dbReference>